<keyword evidence="2" id="KW-0732">Signal</keyword>
<evidence type="ECO:0000259" key="6">
    <source>
        <dbReference type="Pfam" id="PF06458"/>
    </source>
</evidence>
<keyword evidence="8" id="KW-1185">Reference proteome</keyword>
<dbReference type="PANTHER" id="PTHR46652:SF3">
    <property type="entry name" value="LEUCINE-RICH REPEAT-CONTAINING PROTEIN 9"/>
    <property type="match status" value="1"/>
</dbReference>
<keyword evidence="5" id="KW-0812">Transmembrane</keyword>
<evidence type="ECO:0000313" key="8">
    <source>
        <dbReference type="Proteomes" id="UP001597189"/>
    </source>
</evidence>
<accession>A0ABW4D386</accession>
<organism evidence="7 8">
    <name type="scientific">Levilactobacillus lanxiensis</name>
    <dbReference type="NCBI Taxonomy" id="2799568"/>
    <lineage>
        <taxon>Bacteria</taxon>
        <taxon>Bacillati</taxon>
        <taxon>Bacillota</taxon>
        <taxon>Bacilli</taxon>
        <taxon>Lactobacillales</taxon>
        <taxon>Lactobacillaceae</taxon>
        <taxon>Levilactobacillus</taxon>
    </lineage>
</organism>
<evidence type="ECO:0000256" key="2">
    <source>
        <dbReference type="ARBA" id="ARBA00022729"/>
    </source>
</evidence>
<name>A0ABW4D386_9LACO</name>
<dbReference type="SUPFAM" id="SSF52058">
    <property type="entry name" value="L domain-like"/>
    <property type="match status" value="1"/>
</dbReference>
<dbReference type="RefSeq" id="WP_203643964.1">
    <property type="nucleotide sequence ID" value="NZ_BOLN01000003.1"/>
</dbReference>
<evidence type="ECO:0000313" key="7">
    <source>
        <dbReference type="EMBL" id="MFD1455040.1"/>
    </source>
</evidence>
<evidence type="ECO:0000256" key="5">
    <source>
        <dbReference type="SAM" id="Phobius"/>
    </source>
</evidence>
<evidence type="ECO:0000256" key="1">
    <source>
        <dbReference type="ARBA" id="ARBA00022614"/>
    </source>
</evidence>
<feature type="compositionally biased region" description="Polar residues" evidence="4">
    <location>
        <begin position="707"/>
        <end position="734"/>
    </location>
</feature>
<dbReference type="InterPro" id="IPR003591">
    <property type="entry name" value="Leu-rich_rpt_typical-subtyp"/>
</dbReference>
<dbReference type="Pfam" id="PF06458">
    <property type="entry name" value="MucBP"/>
    <property type="match status" value="2"/>
</dbReference>
<dbReference type="EMBL" id="JBHTOD010000003">
    <property type="protein sequence ID" value="MFD1455040.1"/>
    <property type="molecule type" value="Genomic_DNA"/>
</dbReference>
<dbReference type="NCBIfam" id="TIGR03715">
    <property type="entry name" value="KxYKxGKxW"/>
    <property type="match status" value="1"/>
</dbReference>
<proteinExistence type="predicted"/>
<feature type="region of interest" description="Disordered" evidence="4">
    <location>
        <begin position="659"/>
        <end position="734"/>
    </location>
</feature>
<dbReference type="InterPro" id="IPR022263">
    <property type="entry name" value="KxYKxGKxW"/>
</dbReference>
<protein>
    <submittedName>
        <fullName evidence="7">MucBP domain-containing protein</fullName>
    </submittedName>
</protein>
<dbReference type="Pfam" id="PF12799">
    <property type="entry name" value="LRR_4"/>
    <property type="match status" value="1"/>
</dbReference>
<gene>
    <name evidence="7" type="ORF">ACFQ44_04965</name>
</gene>
<dbReference type="InterPro" id="IPR032675">
    <property type="entry name" value="LRR_dom_sf"/>
</dbReference>
<dbReference type="InterPro" id="IPR025875">
    <property type="entry name" value="Leu-rich_rpt_4"/>
</dbReference>
<dbReference type="InterPro" id="IPR050836">
    <property type="entry name" value="SDS22/Internalin_LRR"/>
</dbReference>
<dbReference type="PROSITE" id="PS51450">
    <property type="entry name" value="LRR"/>
    <property type="match status" value="2"/>
</dbReference>
<reference evidence="8" key="1">
    <citation type="journal article" date="2019" name="Int. J. Syst. Evol. Microbiol.">
        <title>The Global Catalogue of Microorganisms (GCM) 10K type strain sequencing project: providing services to taxonomists for standard genome sequencing and annotation.</title>
        <authorList>
            <consortium name="The Broad Institute Genomics Platform"/>
            <consortium name="The Broad Institute Genome Sequencing Center for Infectious Disease"/>
            <person name="Wu L."/>
            <person name="Ma J."/>
        </authorList>
    </citation>
    <scope>NUCLEOTIDE SEQUENCE [LARGE SCALE GENOMIC DNA]</scope>
    <source>
        <strain evidence="8">CCM 8979</strain>
    </source>
</reference>
<dbReference type="SMART" id="SM00369">
    <property type="entry name" value="LRR_TYP"/>
    <property type="match status" value="2"/>
</dbReference>
<dbReference type="PANTHER" id="PTHR46652">
    <property type="entry name" value="LEUCINE-RICH REPEAT AND IQ DOMAIN-CONTAINING PROTEIN 1-RELATED"/>
    <property type="match status" value="1"/>
</dbReference>
<dbReference type="Proteomes" id="UP001597189">
    <property type="component" value="Unassembled WGS sequence"/>
</dbReference>
<comment type="caution">
    <text evidence="7">The sequence shown here is derived from an EMBL/GenBank/DDBJ whole genome shotgun (WGS) entry which is preliminary data.</text>
</comment>
<dbReference type="InterPro" id="IPR009459">
    <property type="entry name" value="MucBP_dom"/>
</dbReference>
<dbReference type="SMART" id="SM00365">
    <property type="entry name" value="LRR_SD22"/>
    <property type="match status" value="2"/>
</dbReference>
<sequence length="762" mass="82367">MLGTDNHSIHYKMYKSGKSWVFAGLISAGLLLGFGGETAFADTPADSAAPQAEQVSPEKSVAQPSSQNDPTTLSKSDSGPAPVQSPEDNNPTEPKDSQSDNDPAPSDEPDKNITPQDNEEANPSNLHKNNYSTSGVTTDSLNKTPGDSDVSSIKQTAPKRPQPRLAMAPGAPTPAPAAAPVAVTAPIAEDDESIDVWMPNKTLQALVANQLHKSVDSLTKDDMASLTTLAATHKQYSPNVFVNATDSFNLTGLELATNLTYLDLSFDPSVDFLSLQSGTRSYWGDVTSLEKLAGLTNLQTLILAHNRITDISPLGNLKNLKVLDLSDNQISDFSMLDASQFTNLSIDNQLVTPDTVHFIDPQNPTLTLSQLMKLPQNFNGQYKQPFDQDARYARYTRLESETATSANTLTGNMLFYHSGTVLTDYKVLDDTGTVQFTNIFPQNDGYIINYSDWTDIFEYPDVTPIQHPYQYYLRANLQVSYTPTGSTSKKNVHFTVFIPYTNPKYLTVHYVDKTGKSIQTDKIMTGKFISDTYDLTAEQTSVKGYTFDHADGKLTGNFTAKPLTVTLYFTKDPTKPVTPVTPPVVTPTTQTTVTAHYVDQNGKTIHADQVLTGHAGDSYSTTAFTIPGYDPTTTPENASGTFGDTDTSVTYVYTDHTSGNGVEVNIDPVDPAQPAKQEPTTGDQAATIHHPGSTNQKGGAAVRVPATTLTNQNPATPVKSVATNSASKTTLPQTSEHRVTPLLGIALLLGTFLGFGLKRKQP</sequence>
<evidence type="ECO:0000256" key="3">
    <source>
        <dbReference type="ARBA" id="ARBA00022737"/>
    </source>
</evidence>
<feature type="domain" description="MucBP" evidence="6">
    <location>
        <begin position="507"/>
        <end position="570"/>
    </location>
</feature>
<keyword evidence="1" id="KW-0433">Leucine-rich repeat</keyword>
<dbReference type="Gene3D" id="3.80.10.10">
    <property type="entry name" value="Ribonuclease Inhibitor"/>
    <property type="match status" value="1"/>
</dbReference>
<feature type="transmembrane region" description="Helical" evidence="5">
    <location>
        <begin position="739"/>
        <end position="757"/>
    </location>
</feature>
<keyword evidence="5" id="KW-0472">Membrane</keyword>
<feature type="region of interest" description="Disordered" evidence="4">
    <location>
        <begin position="43"/>
        <end position="177"/>
    </location>
</feature>
<keyword evidence="5" id="KW-1133">Transmembrane helix</keyword>
<keyword evidence="3" id="KW-0677">Repeat</keyword>
<dbReference type="InterPro" id="IPR001611">
    <property type="entry name" value="Leu-rich_rpt"/>
</dbReference>
<dbReference type="Pfam" id="PF19258">
    <property type="entry name" value="KxYKxGKxW_sig"/>
    <property type="match status" value="1"/>
</dbReference>
<dbReference type="Gene3D" id="3.10.20.320">
    <property type="entry name" value="Putative peptidoglycan bound protein (lpxtg motif)"/>
    <property type="match status" value="2"/>
</dbReference>
<evidence type="ECO:0000256" key="4">
    <source>
        <dbReference type="SAM" id="MobiDB-lite"/>
    </source>
</evidence>
<feature type="domain" description="MucBP" evidence="6">
    <location>
        <begin position="592"/>
        <end position="654"/>
    </location>
</feature>
<feature type="compositionally biased region" description="Polar residues" evidence="4">
    <location>
        <begin position="62"/>
        <end position="77"/>
    </location>
</feature>
<feature type="compositionally biased region" description="Polar residues" evidence="4">
    <location>
        <begin position="113"/>
        <end position="155"/>
    </location>
</feature>